<organism evidence="2 3">
    <name type="scientific">Aspergillus luchuensis (strain CBS 106.47)</name>
    <dbReference type="NCBI Taxonomy" id="1137211"/>
    <lineage>
        <taxon>Eukaryota</taxon>
        <taxon>Fungi</taxon>
        <taxon>Dikarya</taxon>
        <taxon>Ascomycota</taxon>
        <taxon>Pezizomycotina</taxon>
        <taxon>Eurotiomycetes</taxon>
        <taxon>Eurotiomycetidae</taxon>
        <taxon>Eurotiales</taxon>
        <taxon>Aspergillaceae</taxon>
        <taxon>Aspergillus</taxon>
        <taxon>Aspergillus subgen. Circumdati</taxon>
    </lineage>
</organism>
<feature type="compositionally biased region" description="Basic and acidic residues" evidence="1">
    <location>
        <begin position="14"/>
        <end position="25"/>
    </location>
</feature>
<sequence length="419" mass="47548">MDKTSVQEASSPADTDRNSDRHVSEDESSPQIEDVEALKAEVALLRDKLEILQGKASLDIKLQTQMLTAGAKGWPDYDFKVLGDRIRSVMYHIEHWCQQHARQGMPDTVELHDLEKQAIIPSLEGYWVQDLEWDTLMKSLPYPFSLYMSEVLAQSILTKNIVDKFFVNPFWYLEGEGLDRQDHTTGSVSCAQNLQHLYRRFLESGNFSSASFYHPHLMLTRTAANGPRATVWKKETVRLSNSVKVSQAPNLELGRQTKEYRTNAVALFASTLLSDVFFQRLLKSVDCDEATKREDSLLELCKFADETAITLGSNQGHCVYKTLPTMGTTFDPRSHEATVHNLHNVRGNAADDARLAGRRILGITQPAVILKLRTLRCDENVLNKAELLVEHGDYTEEDHERERPKPSAKTLEEVETEEE</sequence>
<feature type="region of interest" description="Disordered" evidence="1">
    <location>
        <begin position="1"/>
        <end position="32"/>
    </location>
</feature>
<name>A0A1M3TMW7_ASPLC</name>
<dbReference type="OrthoDB" id="4156714at2759"/>
<reference evidence="3" key="1">
    <citation type="journal article" date="2017" name="Genome Biol.">
        <title>Comparative genomics reveals high biological diversity and specific adaptations in the industrially and medically important fungal genus Aspergillus.</title>
        <authorList>
            <person name="de Vries R.P."/>
            <person name="Riley R."/>
            <person name="Wiebenga A."/>
            <person name="Aguilar-Osorio G."/>
            <person name="Amillis S."/>
            <person name="Uchima C.A."/>
            <person name="Anderluh G."/>
            <person name="Asadollahi M."/>
            <person name="Askin M."/>
            <person name="Barry K."/>
            <person name="Battaglia E."/>
            <person name="Bayram O."/>
            <person name="Benocci T."/>
            <person name="Braus-Stromeyer S.A."/>
            <person name="Caldana C."/>
            <person name="Canovas D."/>
            <person name="Cerqueira G.C."/>
            <person name="Chen F."/>
            <person name="Chen W."/>
            <person name="Choi C."/>
            <person name="Clum A."/>
            <person name="Dos Santos R.A."/>
            <person name="Damasio A.R."/>
            <person name="Diallinas G."/>
            <person name="Emri T."/>
            <person name="Fekete E."/>
            <person name="Flipphi M."/>
            <person name="Freyberg S."/>
            <person name="Gallo A."/>
            <person name="Gournas C."/>
            <person name="Habgood R."/>
            <person name="Hainaut M."/>
            <person name="Harispe M.L."/>
            <person name="Henrissat B."/>
            <person name="Hilden K.S."/>
            <person name="Hope R."/>
            <person name="Hossain A."/>
            <person name="Karabika E."/>
            <person name="Karaffa L."/>
            <person name="Karanyi Z."/>
            <person name="Krasevec N."/>
            <person name="Kuo A."/>
            <person name="Kusch H."/>
            <person name="LaButti K."/>
            <person name="Lagendijk E.L."/>
            <person name="Lapidus A."/>
            <person name="Levasseur A."/>
            <person name="Lindquist E."/>
            <person name="Lipzen A."/>
            <person name="Logrieco A.F."/>
            <person name="MacCabe A."/>
            <person name="Maekelae M.R."/>
            <person name="Malavazi I."/>
            <person name="Melin P."/>
            <person name="Meyer V."/>
            <person name="Mielnichuk N."/>
            <person name="Miskei M."/>
            <person name="Molnar A.P."/>
            <person name="Mule G."/>
            <person name="Ngan C.Y."/>
            <person name="Orejas M."/>
            <person name="Orosz E."/>
            <person name="Ouedraogo J.P."/>
            <person name="Overkamp K.M."/>
            <person name="Park H.-S."/>
            <person name="Perrone G."/>
            <person name="Piumi F."/>
            <person name="Punt P.J."/>
            <person name="Ram A.F."/>
            <person name="Ramon A."/>
            <person name="Rauscher S."/>
            <person name="Record E."/>
            <person name="Riano-Pachon D.M."/>
            <person name="Robert V."/>
            <person name="Roehrig J."/>
            <person name="Ruller R."/>
            <person name="Salamov A."/>
            <person name="Salih N.S."/>
            <person name="Samson R.A."/>
            <person name="Sandor E."/>
            <person name="Sanguinetti M."/>
            <person name="Schuetze T."/>
            <person name="Sepcic K."/>
            <person name="Shelest E."/>
            <person name="Sherlock G."/>
            <person name="Sophianopoulou V."/>
            <person name="Squina F.M."/>
            <person name="Sun H."/>
            <person name="Susca A."/>
            <person name="Todd R.B."/>
            <person name="Tsang A."/>
            <person name="Unkles S.E."/>
            <person name="van de Wiele N."/>
            <person name="van Rossen-Uffink D."/>
            <person name="Oliveira J.V."/>
            <person name="Vesth T.C."/>
            <person name="Visser J."/>
            <person name="Yu J.-H."/>
            <person name="Zhou M."/>
            <person name="Andersen M.R."/>
            <person name="Archer D.B."/>
            <person name="Baker S.E."/>
            <person name="Benoit I."/>
            <person name="Brakhage A.A."/>
            <person name="Braus G.H."/>
            <person name="Fischer R."/>
            <person name="Frisvad J.C."/>
            <person name="Goldman G.H."/>
            <person name="Houbraken J."/>
            <person name="Oakley B."/>
            <person name="Pocsi I."/>
            <person name="Scazzocchio C."/>
            <person name="Seiboth B."/>
            <person name="vanKuyk P.A."/>
            <person name="Wortman J."/>
            <person name="Dyer P.S."/>
            <person name="Grigoriev I.V."/>
        </authorList>
    </citation>
    <scope>NUCLEOTIDE SEQUENCE [LARGE SCALE GENOMIC DNA]</scope>
    <source>
        <strain evidence="3">CBS 106.47</strain>
    </source>
</reference>
<feature type="compositionally biased region" description="Basic and acidic residues" evidence="1">
    <location>
        <begin position="392"/>
        <end position="405"/>
    </location>
</feature>
<feature type="compositionally biased region" description="Polar residues" evidence="1">
    <location>
        <begin position="1"/>
        <end position="13"/>
    </location>
</feature>
<proteinExistence type="predicted"/>
<protein>
    <submittedName>
        <fullName evidence="2">Uncharacterized protein</fullName>
    </submittedName>
</protein>
<gene>
    <name evidence="2" type="ORF">ASPFODRAFT_31154</name>
</gene>
<evidence type="ECO:0000256" key="1">
    <source>
        <dbReference type="SAM" id="MobiDB-lite"/>
    </source>
</evidence>
<accession>A0A1M3TMW7</accession>
<evidence type="ECO:0000313" key="3">
    <source>
        <dbReference type="Proteomes" id="UP000184063"/>
    </source>
</evidence>
<dbReference type="VEuPathDB" id="FungiDB:ASPFODRAFT_31154"/>
<dbReference type="Proteomes" id="UP000184063">
    <property type="component" value="Unassembled WGS sequence"/>
</dbReference>
<feature type="region of interest" description="Disordered" evidence="1">
    <location>
        <begin position="392"/>
        <end position="419"/>
    </location>
</feature>
<dbReference type="AlphaFoldDB" id="A0A1M3TMW7"/>
<dbReference type="EMBL" id="KV878239">
    <property type="protein sequence ID" value="OJZ88103.1"/>
    <property type="molecule type" value="Genomic_DNA"/>
</dbReference>
<evidence type="ECO:0000313" key="2">
    <source>
        <dbReference type="EMBL" id="OJZ88103.1"/>
    </source>
</evidence>